<dbReference type="PANTHER" id="PTHR33327:SF3">
    <property type="entry name" value="RNA-DIRECTED DNA POLYMERASE"/>
    <property type="match status" value="1"/>
</dbReference>
<protein>
    <submittedName>
        <fullName evidence="1">Uncharacterized protein</fullName>
    </submittedName>
</protein>
<accession>A0AAU9TEW1</accession>
<evidence type="ECO:0000313" key="2">
    <source>
        <dbReference type="Proteomes" id="UP001153954"/>
    </source>
</evidence>
<dbReference type="AlphaFoldDB" id="A0AAU9TEW1"/>
<reference evidence="1" key="1">
    <citation type="submission" date="2022-03" db="EMBL/GenBank/DDBJ databases">
        <authorList>
            <person name="Tunstrom K."/>
        </authorList>
    </citation>
    <scope>NUCLEOTIDE SEQUENCE</scope>
</reference>
<proteinExistence type="predicted"/>
<dbReference type="EMBL" id="CAKOGL010000004">
    <property type="protein sequence ID" value="CAH2085376.1"/>
    <property type="molecule type" value="Genomic_DNA"/>
</dbReference>
<organism evidence="1 2">
    <name type="scientific">Euphydryas editha</name>
    <name type="common">Edith's checkerspot</name>
    <dbReference type="NCBI Taxonomy" id="104508"/>
    <lineage>
        <taxon>Eukaryota</taxon>
        <taxon>Metazoa</taxon>
        <taxon>Ecdysozoa</taxon>
        <taxon>Arthropoda</taxon>
        <taxon>Hexapoda</taxon>
        <taxon>Insecta</taxon>
        <taxon>Pterygota</taxon>
        <taxon>Neoptera</taxon>
        <taxon>Endopterygota</taxon>
        <taxon>Lepidoptera</taxon>
        <taxon>Glossata</taxon>
        <taxon>Ditrysia</taxon>
        <taxon>Papilionoidea</taxon>
        <taxon>Nymphalidae</taxon>
        <taxon>Nymphalinae</taxon>
        <taxon>Euphydryas</taxon>
    </lineage>
</organism>
<dbReference type="PANTHER" id="PTHR33327">
    <property type="entry name" value="ENDONUCLEASE"/>
    <property type="match status" value="1"/>
</dbReference>
<gene>
    <name evidence="1" type="ORF">EEDITHA_LOCUS1857</name>
</gene>
<keyword evidence="2" id="KW-1185">Reference proteome</keyword>
<dbReference type="Proteomes" id="UP001153954">
    <property type="component" value="Unassembled WGS sequence"/>
</dbReference>
<comment type="caution">
    <text evidence="1">The sequence shown here is derived from an EMBL/GenBank/DDBJ whole genome shotgun (WGS) entry which is preliminary data.</text>
</comment>
<evidence type="ECO:0000313" key="1">
    <source>
        <dbReference type="EMBL" id="CAH2085376.1"/>
    </source>
</evidence>
<name>A0AAU9TEW1_EUPED</name>
<sequence length="128" mass="14564">MRKLLEKEEIGDRKPSVFLRYLQRLAGTNAPEKFLRTLWTSRLPQQTQIILASQPDDAPLEVQANLADKIHDVFTPPISSLSQSLSSLTQPSTSDNKIASLEQKINELMQKVEKISLSSRRKKFFQSP</sequence>